<evidence type="ECO:0000313" key="6">
    <source>
        <dbReference type="Proteomes" id="UP000248961"/>
    </source>
</evidence>
<dbReference type="Pfam" id="PF00350">
    <property type="entry name" value="Dynamin_N"/>
    <property type="match status" value="1"/>
</dbReference>
<dbReference type="InterPro" id="IPR045063">
    <property type="entry name" value="Dynamin_N"/>
</dbReference>
<dbReference type="EMBL" id="KZ824272">
    <property type="protein sequence ID" value="RAL15175.1"/>
    <property type="molecule type" value="Genomic_DNA"/>
</dbReference>
<dbReference type="AlphaFoldDB" id="A0A395I5V4"/>
<feature type="region of interest" description="Disordered" evidence="2">
    <location>
        <begin position="40"/>
        <end position="69"/>
    </location>
</feature>
<dbReference type="Proteomes" id="UP000248961">
    <property type="component" value="Unassembled WGS sequence"/>
</dbReference>
<feature type="compositionally biased region" description="Low complexity" evidence="2">
    <location>
        <begin position="11"/>
        <end position="25"/>
    </location>
</feature>
<feature type="coiled-coil region" evidence="1">
    <location>
        <begin position="570"/>
        <end position="604"/>
    </location>
</feature>
<keyword evidence="6" id="KW-1185">Reference proteome</keyword>
<gene>
    <name evidence="5" type="ORF">BO97DRAFT_385443</name>
</gene>
<proteinExistence type="predicted"/>
<feature type="domain" description="Dynamin N-terminal" evidence="3">
    <location>
        <begin position="288"/>
        <end position="528"/>
    </location>
</feature>
<feature type="compositionally biased region" description="Polar residues" evidence="2">
    <location>
        <begin position="40"/>
        <end position="59"/>
    </location>
</feature>
<keyword evidence="1" id="KW-0175">Coiled coil</keyword>
<feature type="compositionally biased region" description="Acidic residues" evidence="2">
    <location>
        <begin position="202"/>
        <end position="212"/>
    </location>
</feature>
<dbReference type="Gene3D" id="3.40.50.300">
    <property type="entry name" value="P-loop containing nucleotide triphosphate hydrolases"/>
    <property type="match status" value="1"/>
</dbReference>
<accession>A0A395I5V4</accession>
<dbReference type="InterPro" id="IPR056024">
    <property type="entry name" value="DUF7605"/>
</dbReference>
<evidence type="ECO:0000256" key="2">
    <source>
        <dbReference type="SAM" id="MobiDB-lite"/>
    </source>
</evidence>
<dbReference type="Pfam" id="PF24564">
    <property type="entry name" value="DUF7605"/>
    <property type="match status" value="1"/>
</dbReference>
<dbReference type="PANTHER" id="PTHR36681:SF3">
    <property type="entry name" value="NUCLEAR GTPASE, GERMINAL CENTER-ASSOCIATED, TANDEM DUPLICATE 3"/>
    <property type="match status" value="1"/>
</dbReference>
<dbReference type="PANTHER" id="PTHR36681">
    <property type="entry name" value="NUCLEAR GTPASE, GERMINAL CENTER-ASSOCIATED, TANDEM DUPLICATE 3"/>
    <property type="match status" value="1"/>
</dbReference>
<dbReference type="VEuPathDB" id="FungiDB:BO97DRAFT_385443"/>
<evidence type="ECO:0000259" key="3">
    <source>
        <dbReference type="Pfam" id="PF00350"/>
    </source>
</evidence>
<evidence type="ECO:0000259" key="4">
    <source>
        <dbReference type="Pfam" id="PF24564"/>
    </source>
</evidence>
<reference evidence="5 6" key="1">
    <citation type="submission" date="2018-02" db="EMBL/GenBank/DDBJ databases">
        <title>The genomes of Aspergillus section Nigri reveals drivers in fungal speciation.</title>
        <authorList>
            <consortium name="DOE Joint Genome Institute"/>
            <person name="Vesth T.C."/>
            <person name="Nybo J."/>
            <person name="Theobald S."/>
            <person name="Brandl J."/>
            <person name="Frisvad J.C."/>
            <person name="Nielsen K.F."/>
            <person name="Lyhne E.K."/>
            <person name="Kogle M.E."/>
            <person name="Kuo A."/>
            <person name="Riley R."/>
            <person name="Clum A."/>
            <person name="Nolan M."/>
            <person name="Lipzen A."/>
            <person name="Salamov A."/>
            <person name="Henrissat B."/>
            <person name="Wiebenga A."/>
            <person name="De vries R.P."/>
            <person name="Grigoriev I.V."/>
            <person name="Mortensen U.H."/>
            <person name="Andersen M.R."/>
            <person name="Baker S.E."/>
        </authorList>
    </citation>
    <scope>NUCLEOTIDE SEQUENCE [LARGE SCALE GENOMIC DNA]</scope>
    <source>
        <strain evidence="5 6">CBS 101889</strain>
    </source>
</reference>
<dbReference type="GeneID" id="37197764"/>
<feature type="region of interest" description="Disordered" evidence="2">
    <location>
        <begin position="1"/>
        <end position="28"/>
    </location>
</feature>
<dbReference type="STRING" id="1450537.A0A395I5V4"/>
<feature type="domain" description="DUF7605" evidence="4">
    <location>
        <begin position="778"/>
        <end position="959"/>
    </location>
</feature>
<dbReference type="OrthoDB" id="3598281at2759"/>
<dbReference type="InterPro" id="IPR027417">
    <property type="entry name" value="P-loop_NTPase"/>
</dbReference>
<sequence>MPGNAADRTRGTPTGSPRTPSPSSSQEHILPSVEFTFSCSPSSAGCTTPASSVNDNANAFSPGADRHTLTPSMQTRFQALHLKESVQPTPTVEDPQADYTDRARRVFGLSPTPKTPEASGATTTYRDLYNVTPSPAGPSPRRPSHQQHQHRSDTPSSPLGNVISEIQNINLGDSRGEPNNAPEHEGDDSHTATDVSTHDSETDASEDDDDHSDDERFFNIRQEELPQAPIYNPRLQNALRDIRGQLSSLAEHLEKRRALVQDTTTALHGLHQQTLAASRFAYPATRTVGFIGDSGMGKSSLINSILDQEGLARSSGDGAACTTVVTEFRSVDEAHPQNYTVEADFMNDVEIRELLEELLSSVRKYYTGAFREVQTAAEQEDIKAAALRAWETLRSLFPTHEDCDLEFLSQEGENAAETIMNTLHEWAMAGLDHRPGGRDNLRYSIVARHADECMERLDGLMADPKERDRPALWPFVKLVRVYLRSPVLRTGLVLADLPGFRDLNYARVRATERYLRHNCEEVFIVSSILRCTTDQSIGDIIRRCARDQPIRLVCTRSEDVDARETARTASAEDRTRIRDMDEKIQALEREIRSTRSRRRQARGNKIQSLAVEEADLSDQKEALEFRLKRYLIKRRNTRVTGLLLTAWGDRARVFCVSNKLYSDHRLKTPEEDNGYLKLSGIKKLRQYCQLVPADAQFRATASFLKNEVPALLGSLTQWALAGSNALTVARAEILSGALHKAEETLEQSFLSDYTEISLAHDALKLGFDSEIAQRISRSRNIWRDGAVHASEDWAGWHHMSYAAWCRNYGTHYTKTQQHRCWNEEILGSAREQLALSWDNLFEDMNLLRESLGEKISDRFERVRESIQVHQDLAPDTLRNLLLNIERRRICIDEALFNAFKDLMYTTEKIKDDTIAGHSSSFIAGVMRPIYNICREQYGTGSDSRRKGTMYRHLSSPTLFMDLGSIITEQFEGVLQHTFNVLDRKIRDNIGNVTRDLRSSITVEGEISEAGQDPQHTEELRGKLEQLRGILASAQVTVRDLRQG</sequence>
<dbReference type="RefSeq" id="XP_025554329.1">
    <property type="nucleotide sequence ID" value="XM_025693475.1"/>
</dbReference>
<feature type="region of interest" description="Disordered" evidence="2">
    <location>
        <begin position="82"/>
        <end position="213"/>
    </location>
</feature>
<feature type="compositionally biased region" description="Polar residues" evidence="2">
    <location>
        <begin position="154"/>
        <end position="171"/>
    </location>
</feature>
<dbReference type="SUPFAM" id="SSF52540">
    <property type="entry name" value="P-loop containing nucleoside triphosphate hydrolases"/>
    <property type="match status" value="1"/>
</dbReference>
<evidence type="ECO:0000313" key="5">
    <source>
        <dbReference type="EMBL" id="RAL15175.1"/>
    </source>
</evidence>
<name>A0A395I5V4_ASPHC</name>
<feature type="compositionally biased region" description="Basic and acidic residues" evidence="2">
    <location>
        <begin position="182"/>
        <end position="201"/>
    </location>
</feature>
<organism evidence="5 6">
    <name type="scientific">Aspergillus homomorphus (strain CBS 101889)</name>
    <dbReference type="NCBI Taxonomy" id="1450537"/>
    <lineage>
        <taxon>Eukaryota</taxon>
        <taxon>Fungi</taxon>
        <taxon>Dikarya</taxon>
        <taxon>Ascomycota</taxon>
        <taxon>Pezizomycotina</taxon>
        <taxon>Eurotiomycetes</taxon>
        <taxon>Eurotiomycetidae</taxon>
        <taxon>Eurotiales</taxon>
        <taxon>Aspergillaceae</taxon>
        <taxon>Aspergillus</taxon>
        <taxon>Aspergillus subgen. Circumdati</taxon>
    </lineage>
</organism>
<evidence type="ECO:0000256" key="1">
    <source>
        <dbReference type="SAM" id="Coils"/>
    </source>
</evidence>
<protein>
    <submittedName>
        <fullName evidence="5">Uncharacterized protein</fullName>
    </submittedName>
</protein>